<protein>
    <submittedName>
        <fullName evidence="1">Acetamidase</fullName>
    </submittedName>
</protein>
<gene>
    <name evidence="1" type="ORF">FC695_23490</name>
</gene>
<sequence length="34" mass="4049">MYRIHKDHIIYSMSPENKPCMEVEIGSSLVFETY</sequence>
<evidence type="ECO:0000313" key="2">
    <source>
        <dbReference type="Proteomes" id="UP000308444"/>
    </source>
</evidence>
<name>A0A9X9A6I4_BACCE</name>
<feature type="non-terminal residue" evidence="1">
    <location>
        <position position="34"/>
    </location>
</feature>
<comment type="caution">
    <text evidence="1">The sequence shown here is derived from an EMBL/GenBank/DDBJ whole genome shotgun (WGS) entry which is preliminary data.</text>
</comment>
<reference evidence="1 2" key="1">
    <citation type="journal article" date="2019" name="Environ. Microbiol.">
        <title>An active ?-lactamase is a part of an orchestrated cell wall stress resistance network of Bacillus subtilis and related rhizosphere species.</title>
        <authorList>
            <person name="Bucher T."/>
            <person name="Keren-Paz A."/>
            <person name="Hausser J."/>
            <person name="Olender T."/>
            <person name="Cytryn E."/>
            <person name="Kolodkin-Gal I."/>
        </authorList>
    </citation>
    <scope>NUCLEOTIDE SEQUENCE [LARGE SCALE GENOMIC DNA]</scope>
    <source>
        <strain evidence="1 2">I32</strain>
    </source>
</reference>
<organism evidence="1 2">
    <name type="scientific">Bacillus cereus</name>
    <dbReference type="NCBI Taxonomy" id="1396"/>
    <lineage>
        <taxon>Bacteria</taxon>
        <taxon>Bacillati</taxon>
        <taxon>Bacillota</taxon>
        <taxon>Bacilli</taxon>
        <taxon>Bacillales</taxon>
        <taxon>Bacillaceae</taxon>
        <taxon>Bacillus</taxon>
        <taxon>Bacillus cereus group</taxon>
    </lineage>
</organism>
<dbReference type="AlphaFoldDB" id="A0A9X9A6I4"/>
<dbReference type="EMBL" id="SZOH01001822">
    <property type="protein sequence ID" value="TKI99283.1"/>
    <property type="molecule type" value="Genomic_DNA"/>
</dbReference>
<proteinExistence type="predicted"/>
<accession>A0A9X9A6I4</accession>
<evidence type="ECO:0000313" key="1">
    <source>
        <dbReference type="EMBL" id="TKI99283.1"/>
    </source>
</evidence>
<dbReference type="Proteomes" id="UP000308444">
    <property type="component" value="Unassembled WGS sequence"/>
</dbReference>